<dbReference type="EMBL" id="CAEKDK010000003">
    <property type="protein sequence ID" value="CAB4275107.1"/>
    <property type="molecule type" value="Genomic_DNA"/>
</dbReference>
<accession>A0A6J5UHA3</accession>
<dbReference type="Proteomes" id="UP000507222">
    <property type="component" value="Unassembled WGS sequence"/>
</dbReference>
<feature type="region of interest" description="Disordered" evidence="2">
    <location>
        <begin position="366"/>
        <end position="392"/>
    </location>
</feature>
<evidence type="ECO:0000313" key="4">
    <source>
        <dbReference type="EMBL" id="CAB4305493.1"/>
    </source>
</evidence>
<keyword evidence="6" id="KW-1185">Reference proteome</keyword>
<dbReference type="PANTHER" id="PTHR34778">
    <property type="entry name" value="OS02G0580700 PROTEIN"/>
    <property type="match status" value="1"/>
</dbReference>
<feature type="compositionally biased region" description="Polar residues" evidence="2">
    <location>
        <begin position="569"/>
        <end position="581"/>
    </location>
</feature>
<feature type="region of interest" description="Disordered" evidence="2">
    <location>
        <begin position="243"/>
        <end position="264"/>
    </location>
</feature>
<gene>
    <name evidence="3" type="ORF">CURHAP_LOCUS23895</name>
    <name evidence="4" type="ORF">ORAREDHAP_LOCUS23515</name>
</gene>
<evidence type="ECO:0000313" key="3">
    <source>
        <dbReference type="EMBL" id="CAB4275107.1"/>
    </source>
</evidence>
<name>A0A6J5UHA3_PRUAR</name>
<feature type="coiled-coil region" evidence="1">
    <location>
        <begin position="66"/>
        <end position="100"/>
    </location>
</feature>
<keyword evidence="1" id="KW-0175">Coiled coil</keyword>
<evidence type="ECO:0000256" key="2">
    <source>
        <dbReference type="SAM" id="MobiDB-lite"/>
    </source>
</evidence>
<dbReference type="Proteomes" id="UP000507245">
    <property type="component" value="Unassembled WGS sequence"/>
</dbReference>
<dbReference type="EMBL" id="CAEKKB010000003">
    <property type="protein sequence ID" value="CAB4305493.1"/>
    <property type="molecule type" value="Genomic_DNA"/>
</dbReference>
<reference evidence="3 5" key="2">
    <citation type="submission" date="2020-05" db="EMBL/GenBank/DDBJ databases">
        <authorList>
            <person name="Campoy J."/>
            <person name="Schneeberger K."/>
            <person name="Spophaly S."/>
        </authorList>
    </citation>
    <scope>NUCLEOTIDE SEQUENCE [LARGE SCALE GENOMIC DNA]</scope>
    <source>
        <strain evidence="3">PruArmRojPasFocal</strain>
    </source>
</reference>
<dbReference type="PANTHER" id="PTHR34778:SF6">
    <property type="entry name" value="SHUGOSHIN C-TERMINAL DOMAIN-CONTAINING PROTEIN"/>
    <property type="match status" value="1"/>
</dbReference>
<sequence>MEDEAQKMVAVKKAYAEIILNTAKEAAARVMASEHKALRFQHDLRSTKDESLRVLLRLKQMIDSKTSEAEITSSSQQRRIDELEAQLQEAEDIITDLRSELQQVWSELERVNSNQVKPLDRQITREDASFSESPTPEPILLSCQGSGHEIVPTSGLDNIPVSRGIDHKCCNEMKQSEQLSVSDLDKFYAPDSDLASIIMGSKEPELLRNGCTQRIRAFERNLLDEKVLPSGYVDNHISHGKNELGTKASDKEEGNCNSPSIRDNSMEVINNPCVGETKKPSKVRTLRRRKTRFGKAKTSRQYCPSELMKSRQPTSVNENDRSHEEACIQPSVKAGNVDMTRTPSGLEESLQHSNRYYMDEVKTIRKGKRKRKMNSKNGITTSTGLLTKPGQPSSVLSRCRTFAYLGNGGVKSYEDRPNTTQNEARMKAFPRLDHGLMLIDMDPISRSTSVTVSMKEINEAEAGENAADKDMGLIDVPVLIVQESDIVENSEAPSSEFDHATADLSLMNSELKDVNASLMNSELKDVRVSLMNSELKDVKASEQSNRSPSCADNGRLLKYTFQRKRKNSSRNPGQKSSFEGSTSKRRMEENECIAQEPQMMNESSRDNRRLAQVARQVDTSPFLSKFLLSNRNAASLTYPFQVFSKL</sequence>
<feature type="compositionally biased region" description="Basic and acidic residues" evidence="2">
    <location>
        <begin position="243"/>
        <end position="254"/>
    </location>
</feature>
<evidence type="ECO:0000313" key="5">
    <source>
        <dbReference type="Proteomes" id="UP000507222"/>
    </source>
</evidence>
<dbReference type="OrthoDB" id="657513at2759"/>
<evidence type="ECO:0000313" key="6">
    <source>
        <dbReference type="Proteomes" id="UP000507245"/>
    </source>
</evidence>
<feature type="compositionally biased region" description="Polar residues" evidence="2">
    <location>
        <begin position="375"/>
        <end position="392"/>
    </location>
</feature>
<evidence type="ECO:0000256" key="1">
    <source>
        <dbReference type="SAM" id="Coils"/>
    </source>
</evidence>
<organism evidence="3 5">
    <name type="scientific">Prunus armeniaca</name>
    <name type="common">Apricot</name>
    <name type="synonym">Armeniaca vulgaris</name>
    <dbReference type="NCBI Taxonomy" id="36596"/>
    <lineage>
        <taxon>Eukaryota</taxon>
        <taxon>Viridiplantae</taxon>
        <taxon>Streptophyta</taxon>
        <taxon>Embryophyta</taxon>
        <taxon>Tracheophyta</taxon>
        <taxon>Spermatophyta</taxon>
        <taxon>Magnoliopsida</taxon>
        <taxon>eudicotyledons</taxon>
        <taxon>Gunneridae</taxon>
        <taxon>Pentapetalae</taxon>
        <taxon>rosids</taxon>
        <taxon>fabids</taxon>
        <taxon>Rosales</taxon>
        <taxon>Rosaceae</taxon>
        <taxon>Amygdaloideae</taxon>
        <taxon>Amygdaleae</taxon>
        <taxon>Prunus</taxon>
    </lineage>
</organism>
<dbReference type="AlphaFoldDB" id="A0A6J5UHA3"/>
<protein>
    <submittedName>
        <fullName evidence="3">Uncharacterized protein</fullName>
    </submittedName>
</protein>
<proteinExistence type="predicted"/>
<feature type="region of interest" description="Disordered" evidence="2">
    <location>
        <begin position="289"/>
        <end position="322"/>
    </location>
</feature>
<feature type="compositionally biased region" description="Basic residues" evidence="2">
    <location>
        <begin position="289"/>
        <end position="298"/>
    </location>
</feature>
<reference evidence="6" key="1">
    <citation type="journal article" date="2020" name="Genome Biol.">
        <title>Gamete binning: chromosome-level and haplotype-resolved genome assembly enabled by high-throughput single-cell sequencing of gamete genomes.</title>
        <authorList>
            <person name="Campoy J.A."/>
            <person name="Sun H."/>
            <person name="Goel M."/>
            <person name="Jiao W.-B."/>
            <person name="Folz-Donahue K."/>
            <person name="Wang N."/>
            <person name="Rubio M."/>
            <person name="Liu C."/>
            <person name="Kukat C."/>
            <person name="Ruiz D."/>
            <person name="Huettel B."/>
            <person name="Schneeberger K."/>
        </authorList>
    </citation>
    <scope>NUCLEOTIDE SEQUENCE [LARGE SCALE GENOMIC DNA]</scope>
    <source>
        <strain evidence="6">cv. Rojo Pasion</strain>
    </source>
</reference>
<feature type="region of interest" description="Disordered" evidence="2">
    <location>
        <begin position="562"/>
        <end position="588"/>
    </location>
</feature>